<evidence type="ECO:0000259" key="13">
    <source>
        <dbReference type="PROSITE" id="PS50825"/>
    </source>
</evidence>
<dbReference type="CDD" id="cd00033">
    <property type="entry name" value="CCP"/>
    <property type="match status" value="2"/>
</dbReference>
<dbReference type="InterPro" id="IPR000884">
    <property type="entry name" value="TSP1_rpt"/>
</dbReference>
<sequence>MMTSNLVVAVISLFIVNVFGENENQCPVSALAKNFHVRHTYPDVKDFIPHGTTLTVKCKSTRKFSWAFCQSGQWTVEDNGCFSKITKEIAKPLKRKKRFFFRIFVAIVANVVCGIFSCSRPKSRDTTIPQISGCPSDRTVTAIPFQHHAFVDWTPPTAWDNRDGQISVHINGPYFPGGPFFERDGRPTTVGYYARDQAGNMATCNFNIYVKVIRCPVRSGSIPDGYRVCHPSYDMVLGALCWYGCYQGHTLKGAPATIECLETGEWSSQKEPYCEKKQCTPIVQRGQLSFSCTEDFYFRSICSYGCDAGFDIPTNQRRTKVCLASGTWNGYDPECVDVEPPSIAQCPNTLMFYPGDNKDTAFISWDKPVVIDNNDKGLEPTQVTGPPSASEQGVNTYNVKYTVKDSAGNEGMECSFDIVIKQLRCPKLYPLPYMKLNCTGTRRGSECAFSCQDNSVLVGKRNTFCTRTGEDPYAKWAMDFQPFCELSNGCQDLVPPENGAMACDVWVGGRYCHPLCSQGYSVLASLPNFLICQDNGIWTNHDKLKDCFDTSNSRRRYVTMEAEFYFTGNCNDPVIQAEIKEKYMTAITNSNSFLVKKMCMTPECNIGNVKVICPTTSKKRSTDNMKINTDISFESGNGTLTSQQYEIEVYTYTEFLSSLETELKSDNFTLIINDQHAYLLEMTSNDLQLDCPDNSVPVFSTIVACVQCPPGTFYDGSSKTCSTCSRGSYQPHSAQDDCTPCPYTQTTARIGAKDASECEDACEPGTWSLNGIPPCVECDVGYYESDYGSTVCKQCPGNRITLMEKSDNVSNCVDYDVVFPNSTEPAYTELQVTGISLQTPFVVTFHIHCHTVCRGTFFSMISSASDHIEMTSSLLTINTNTYGAFENLDFSKKWFHIALHIGKNESSTFVDGEMHKKYANNIDFSTDVDLNITLGGDDFTGAISQFSIVSQQGYMKYDHWYSKCESEGVPSGFVNWNEFAYSSLINGYINIPSKCDDYDECQMNPCVNGSCTDKLGGYTCSCDIGFKGSNCDINIDDCVAHACQNNATCIDEVNAYSCSCDYDYTGELCEIAMVDGSWSDWDNWTECSVSCGNGTIQRRRACADPLPDNGGKLCEGSDTEIEICSLEPCRECTELSEPSNSTLSCVNNSNTITCVLKCNEGFDYDHDVKDKYVCGNETYYYWDFQTDNNPYGRLPYCTAVVPTFKMHVDHTAYYDLDGCDALSTTDIENKITARIESATKQLTCVTSNICTMSNNEVINCDVSRRKRDTSTFVGFTVKLTCDTTTHGTDTCFFGLEDAVTEFEQLENGNELDLPHNSIIYKIVQNSSVSDSSLNCPSETIPVIAYCVPCSIGHYYSNEECLSCAKGTYQDQTGQTFCFSCPKGMTTEGTDSVSIDYCNVPTPIASEENKLPIILAVCISISILVIMVIVIVVICRQNGIFKKRFEQNKSKKLKGSCDKVGKPRINPNAIKSIQSSTFSNDGFEFDTITLGISSPPPVSCSFSQANPKHGEAKQISNLSEDDDRRPNSPRECWTPESVNGIEVDC</sequence>
<evidence type="ECO:0000256" key="9">
    <source>
        <dbReference type="SAM" id="MobiDB-lite"/>
    </source>
</evidence>
<dbReference type="OrthoDB" id="6136178at2759"/>
<dbReference type="Gene3D" id="2.10.70.10">
    <property type="entry name" value="Complement Module, domain 1"/>
    <property type="match status" value="3"/>
</dbReference>
<organism evidence="15 16">
    <name type="scientific">Mytilus galloprovincialis</name>
    <name type="common">Mediterranean mussel</name>
    <dbReference type="NCBI Taxonomy" id="29158"/>
    <lineage>
        <taxon>Eukaryota</taxon>
        <taxon>Metazoa</taxon>
        <taxon>Spiralia</taxon>
        <taxon>Lophotrochozoa</taxon>
        <taxon>Mollusca</taxon>
        <taxon>Bivalvia</taxon>
        <taxon>Autobranchia</taxon>
        <taxon>Pteriomorphia</taxon>
        <taxon>Mytilida</taxon>
        <taxon>Mytiloidea</taxon>
        <taxon>Mytilidae</taxon>
        <taxon>Mytilinae</taxon>
        <taxon>Mytilus</taxon>
    </lineage>
</organism>
<keyword evidence="3 7" id="KW-0245">EGF-like domain</keyword>
<feature type="domain" description="HYR" evidence="13">
    <location>
        <begin position="336"/>
        <end position="422"/>
    </location>
</feature>
<dbReference type="SUPFAM" id="SSF49899">
    <property type="entry name" value="Concanavalin A-like lectins/glucanases"/>
    <property type="match status" value="1"/>
</dbReference>
<dbReference type="InterPro" id="IPR000152">
    <property type="entry name" value="EGF-type_Asp/Asn_hydroxyl_site"/>
</dbReference>
<keyword evidence="16" id="KW-1185">Reference proteome</keyword>
<dbReference type="PANTHER" id="PTHR46343">
    <property type="entry name" value="HYR DOMAIN-CONTAINING PROTEIN"/>
    <property type="match status" value="1"/>
</dbReference>
<dbReference type="PANTHER" id="PTHR46343:SF2">
    <property type="entry name" value="SUSHI_VON WILLEBRAND FACTOR TYPE A_EGF_PENTRAXIN DOMAIN-CONTAINING 1"/>
    <property type="match status" value="1"/>
</dbReference>
<keyword evidence="8" id="KW-0768">Sushi</keyword>
<dbReference type="InterPro" id="IPR000742">
    <property type="entry name" value="EGF"/>
</dbReference>
<dbReference type="InterPro" id="IPR013320">
    <property type="entry name" value="ConA-like_dom_sf"/>
</dbReference>
<dbReference type="PROSITE" id="PS00022">
    <property type="entry name" value="EGF_1"/>
    <property type="match status" value="2"/>
</dbReference>
<feature type="domain" description="EGF-like" evidence="12">
    <location>
        <begin position="1034"/>
        <end position="1070"/>
    </location>
</feature>
<evidence type="ECO:0000259" key="12">
    <source>
        <dbReference type="PROSITE" id="PS50026"/>
    </source>
</evidence>
<comment type="subcellular location">
    <subcellularLocation>
        <location evidence="1">Secreted</location>
    </subcellularLocation>
</comment>
<dbReference type="PROSITE" id="PS50092">
    <property type="entry name" value="TSP1"/>
    <property type="match status" value="1"/>
</dbReference>
<feature type="domain" description="Sushi" evidence="14">
    <location>
        <begin position="213"/>
        <end position="276"/>
    </location>
</feature>
<dbReference type="Proteomes" id="UP000596742">
    <property type="component" value="Unassembled WGS sequence"/>
</dbReference>
<dbReference type="GO" id="GO:0005576">
    <property type="term" value="C:extracellular region"/>
    <property type="evidence" value="ECO:0007669"/>
    <property type="project" value="UniProtKB-SubCell"/>
</dbReference>
<feature type="region of interest" description="Disordered" evidence="9">
    <location>
        <begin position="1505"/>
        <end position="1538"/>
    </location>
</feature>
<keyword evidence="6" id="KW-0325">Glycoprotein</keyword>
<dbReference type="SUPFAM" id="SSF57535">
    <property type="entry name" value="Complement control module/SCR domain"/>
    <property type="match status" value="4"/>
</dbReference>
<dbReference type="Gene3D" id="2.10.25.10">
    <property type="entry name" value="Laminin"/>
    <property type="match status" value="2"/>
</dbReference>
<dbReference type="InterPro" id="IPR000436">
    <property type="entry name" value="Sushi_SCR_CCP_dom"/>
</dbReference>
<dbReference type="FunFam" id="2.10.25.10:FF:000045">
    <property type="entry name" value="Slit guidance ligand 2"/>
    <property type="match status" value="1"/>
</dbReference>
<dbReference type="FunFam" id="2.20.100.10:FF:000007">
    <property type="entry name" value="Thrombospondin 1"/>
    <property type="match status" value="1"/>
</dbReference>
<dbReference type="InterPro" id="IPR018097">
    <property type="entry name" value="EGF_Ca-bd_CS"/>
</dbReference>
<evidence type="ECO:0000256" key="6">
    <source>
        <dbReference type="ARBA" id="ARBA00023180"/>
    </source>
</evidence>
<evidence type="ECO:0000256" key="1">
    <source>
        <dbReference type="ARBA" id="ARBA00004613"/>
    </source>
</evidence>
<dbReference type="SMART" id="SM01411">
    <property type="entry name" value="Ephrin_rec_like"/>
    <property type="match status" value="3"/>
</dbReference>
<evidence type="ECO:0000256" key="7">
    <source>
        <dbReference type="PROSITE-ProRule" id="PRU00076"/>
    </source>
</evidence>
<evidence type="ECO:0000256" key="5">
    <source>
        <dbReference type="ARBA" id="ARBA00023157"/>
    </source>
</evidence>
<feature type="disulfide bond" evidence="7">
    <location>
        <begin position="1060"/>
        <end position="1069"/>
    </location>
</feature>
<comment type="caution">
    <text evidence="7">Lacks conserved residue(s) required for the propagation of feature annotation.</text>
</comment>
<dbReference type="Pfam" id="PF00008">
    <property type="entry name" value="EGF"/>
    <property type="match status" value="2"/>
</dbReference>
<dbReference type="Gene3D" id="2.10.50.10">
    <property type="entry name" value="Tumor Necrosis Factor Receptor, subunit A, domain 2"/>
    <property type="match status" value="3"/>
</dbReference>
<dbReference type="SMART" id="SM00032">
    <property type="entry name" value="CCP"/>
    <property type="match status" value="5"/>
</dbReference>
<evidence type="ECO:0000256" key="3">
    <source>
        <dbReference type="ARBA" id="ARBA00022536"/>
    </source>
</evidence>
<feature type="domain" description="HYR" evidence="13">
    <location>
        <begin position="124"/>
        <end position="212"/>
    </location>
</feature>
<dbReference type="InterPro" id="IPR001881">
    <property type="entry name" value="EGF-like_Ca-bd_dom"/>
</dbReference>
<keyword evidence="11" id="KW-0732">Signal</keyword>
<name>A0A8B6FLY6_MYTGA</name>
<keyword evidence="10" id="KW-0812">Transmembrane</keyword>
<feature type="disulfide bond" evidence="7">
    <location>
        <begin position="1001"/>
        <end position="1011"/>
    </location>
</feature>
<dbReference type="PROSITE" id="PS50923">
    <property type="entry name" value="SUSHI"/>
    <property type="match status" value="2"/>
</dbReference>
<dbReference type="InterPro" id="IPR036383">
    <property type="entry name" value="TSP1_rpt_sf"/>
</dbReference>
<dbReference type="PROSITE" id="PS01186">
    <property type="entry name" value="EGF_2"/>
    <property type="match status" value="1"/>
</dbReference>
<dbReference type="PROSITE" id="PS00010">
    <property type="entry name" value="ASX_HYDROXYL"/>
    <property type="match status" value="2"/>
</dbReference>
<feature type="signal peptide" evidence="11">
    <location>
        <begin position="1"/>
        <end position="20"/>
    </location>
</feature>
<feature type="domain" description="EGF-like" evidence="12">
    <location>
        <begin position="997"/>
        <end position="1032"/>
    </location>
</feature>
<dbReference type="FunFam" id="2.10.50.10:FF:000032">
    <property type="entry name" value="Uncharacterized protein, isoform A"/>
    <property type="match status" value="1"/>
</dbReference>
<dbReference type="GO" id="GO:0007399">
    <property type="term" value="P:nervous system development"/>
    <property type="evidence" value="ECO:0007669"/>
    <property type="project" value="UniProtKB-ARBA"/>
</dbReference>
<accession>A0A8B6FLY6</accession>
<feature type="domain" description="Sushi" evidence="14">
    <location>
        <begin position="277"/>
        <end position="337"/>
    </location>
</feature>
<dbReference type="GO" id="GO:0005509">
    <property type="term" value="F:calcium ion binding"/>
    <property type="evidence" value="ECO:0007669"/>
    <property type="project" value="InterPro"/>
</dbReference>
<feature type="chain" id="PRO_5032856228" evidence="11">
    <location>
        <begin position="21"/>
        <end position="1544"/>
    </location>
</feature>
<evidence type="ECO:0000256" key="2">
    <source>
        <dbReference type="ARBA" id="ARBA00022525"/>
    </source>
</evidence>
<feature type="transmembrane region" description="Helical" evidence="10">
    <location>
        <begin position="1412"/>
        <end position="1434"/>
    </location>
</feature>
<evidence type="ECO:0000256" key="10">
    <source>
        <dbReference type="SAM" id="Phobius"/>
    </source>
</evidence>
<keyword evidence="2" id="KW-0964">Secreted</keyword>
<dbReference type="SUPFAM" id="SSF82895">
    <property type="entry name" value="TSP-1 type 1 repeat"/>
    <property type="match status" value="1"/>
</dbReference>
<keyword evidence="4" id="KW-0677">Repeat</keyword>
<dbReference type="CDD" id="cd00054">
    <property type="entry name" value="EGF_CA"/>
    <property type="match status" value="2"/>
</dbReference>
<dbReference type="Pfam" id="PF07699">
    <property type="entry name" value="Ephrin_rec_like"/>
    <property type="match status" value="3"/>
</dbReference>
<evidence type="ECO:0000313" key="15">
    <source>
        <dbReference type="EMBL" id="VDI51353.1"/>
    </source>
</evidence>
<dbReference type="SUPFAM" id="SSF57184">
    <property type="entry name" value="Growth factor receptor domain"/>
    <property type="match status" value="1"/>
</dbReference>
<dbReference type="Gene3D" id="2.20.100.10">
    <property type="entry name" value="Thrombospondin type-1 (TSP1) repeat"/>
    <property type="match status" value="1"/>
</dbReference>
<gene>
    <name evidence="15" type="ORF">MGAL_10B002263</name>
</gene>
<dbReference type="InterPro" id="IPR003410">
    <property type="entry name" value="HYR_dom"/>
</dbReference>
<dbReference type="SUPFAM" id="SSF57196">
    <property type="entry name" value="EGF/Laminin"/>
    <property type="match status" value="2"/>
</dbReference>
<keyword evidence="10" id="KW-1133">Transmembrane helix</keyword>
<protein>
    <submittedName>
        <fullName evidence="15">CUB and sushi domain-containing protein</fullName>
    </submittedName>
</protein>
<evidence type="ECO:0000256" key="8">
    <source>
        <dbReference type="PROSITE-ProRule" id="PRU00302"/>
    </source>
</evidence>
<dbReference type="Pfam" id="PF00090">
    <property type="entry name" value="TSP_1"/>
    <property type="match status" value="1"/>
</dbReference>
<evidence type="ECO:0000256" key="11">
    <source>
        <dbReference type="SAM" id="SignalP"/>
    </source>
</evidence>
<proteinExistence type="predicted"/>
<dbReference type="FunFam" id="2.10.25.10:FF:000279">
    <property type="entry name" value="Neurogenic locus notch 1"/>
    <property type="match status" value="1"/>
</dbReference>
<dbReference type="Pfam" id="PF02494">
    <property type="entry name" value="HYR"/>
    <property type="match status" value="2"/>
</dbReference>
<keyword evidence="10" id="KW-0472">Membrane</keyword>
<dbReference type="InterPro" id="IPR011641">
    <property type="entry name" value="Tyr-kin_ephrin_A/B_rcpt-like"/>
</dbReference>
<evidence type="ECO:0000313" key="16">
    <source>
        <dbReference type="Proteomes" id="UP000596742"/>
    </source>
</evidence>
<keyword evidence="5 7" id="KW-1015">Disulfide bond</keyword>
<comment type="caution">
    <text evidence="15">The sequence shown here is derived from an EMBL/GenBank/DDBJ whole genome shotgun (WGS) entry which is preliminary data.</text>
</comment>
<dbReference type="InterPro" id="IPR035976">
    <property type="entry name" value="Sushi/SCR/CCP_sf"/>
</dbReference>
<reference evidence="15" key="1">
    <citation type="submission" date="2018-11" db="EMBL/GenBank/DDBJ databases">
        <authorList>
            <person name="Alioto T."/>
            <person name="Alioto T."/>
        </authorList>
    </citation>
    <scope>NUCLEOTIDE SEQUENCE</scope>
</reference>
<dbReference type="SMART" id="SM00179">
    <property type="entry name" value="EGF_CA"/>
    <property type="match status" value="2"/>
</dbReference>
<dbReference type="Pfam" id="PF00084">
    <property type="entry name" value="Sushi"/>
    <property type="match status" value="1"/>
</dbReference>
<dbReference type="InterPro" id="IPR043555">
    <property type="entry name" value="SRPX-like"/>
</dbReference>
<dbReference type="EMBL" id="UYJE01007044">
    <property type="protein sequence ID" value="VDI51353.1"/>
    <property type="molecule type" value="Genomic_DNA"/>
</dbReference>
<dbReference type="PROSITE" id="PS01187">
    <property type="entry name" value="EGF_CA"/>
    <property type="match status" value="1"/>
</dbReference>
<dbReference type="SMART" id="SM00181">
    <property type="entry name" value="EGF"/>
    <property type="match status" value="3"/>
</dbReference>
<dbReference type="PROSITE" id="PS50026">
    <property type="entry name" value="EGF_3"/>
    <property type="match status" value="2"/>
</dbReference>
<dbReference type="InterPro" id="IPR009030">
    <property type="entry name" value="Growth_fac_rcpt_cys_sf"/>
</dbReference>
<dbReference type="SMART" id="SM00209">
    <property type="entry name" value="TSP1"/>
    <property type="match status" value="1"/>
</dbReference>
<evidence type="ECO:0000256" key="4">
    <source>
        <dbReference type="ARBA" id="ARBA00022737"/>
    </source>
</evidence>
<feature type="disulfide bond" evidence="7">
    <location>
        <begin position="1022"/>
        <end position="1031"/>
    </location>
</feature>
<evidence type="ECO:0000259" key="14">
    <source>
        <dbReference type="PROSITE" id="PS50923"/>
    </source>
</evidence>
<dbReference type="PROSITE" id="PS50825">
    <property type="entry name" value="HYR"/>
    <property type="match status" value="2"/>
</dbReference>
<feature type="disulfide bond" evidence="8">
    <location>
        <begin position="279"/>
        <end position="322"/>
    </location>
</feature>